<comment type="caution">
    <text evidence="1">The sequence shown here is derived from an EMBL/GenBank/DDBJ whole genome shotgun (WGS) entry which is preliminary data.</text>
</comment>
<protein>
    <submittedName>
        <fullName evidence="1">Uncharacterized protein</fullName>
    </submittedName>
</protein>
<evidence type="ECO:0000313" key="1">
    <source>
        <dbReference type="EMBL" id="KAB1632370.1"/>
    </source>
</evidence>
<sequence length="68" mass="7353">MHFSASRAPGWLMSSCSPSSCPGHEKFCWATALTEIACSVEASSASRVLTSHTAFWSVELTFNRAATR</sequence>
<dbReference type="EMBL" id="WBKA01000003">
    <property type="protein sequence ID" value="KAB1632370.1"/>
    <property type="molecule type" value="Genomic_DNA"/>
</dbReference>
<evidence type="ECO:0000313" key="2">
    <source>
        <dbReference type="Proteomes" id="UP000481339"/>
    </source>
</evidence>
<gene>
    <name evidence="1" type="ORF">F8O02_05020</name>
</gene>
<organism evidence="1 2">
    <name type="scientific">Pseudoclavibacter caeni</name>
    <dbReference type="NCBI Taxonomy" id="908846"/>
    <lineage>
        <taxon>Bacteria</taxon>
        <taxon>Bacillati</taxon>
        <taxon>Actinomycetota</taxon>
        <taxon>Actinomycetes</taxon>
        <taxon>Micrococcales</taxon>
        <taxon>Microbacteriaceae</taxon>
        <taxon>Pseudoclavibacter</taxon>
    </lineage>
</organism>
<accession>A0A7C8FTW0</accession>
<reference evidence="1 2" key="1">
    <citation type="submission" date="2019-09" db="EMBL/GenBank/DDBJ databases">
        <title>Phylogeny of genus Pseudoclavibacter and closely related genus.</title>
        <authorList>
            <person name="Li Y."/>
        </authorList>
    </citation>
    <scope>NUCLEOTIDE SEQUENCE [LARGE SCALE GENOMIC DNA]</scope>
    <source>
        <strain evidence="1 2">JCM 16921</strain>
    </source>
</reference>
<keyword evidence="2" id="KW-1185">Reference proteome</keyword>
<name>A0A7C8FTW0_9MICO</name>
<dbReference type="AlphaFoldDB" id="A0A7C8FTW0"/>
<proteinExistence type="predicted"/>
<dbReference type="Proteomes" id="UP000481339">
    <property type="component" value="Unassembled WGS sequence"/>
</dbReference>